<dbReference type="SUPFAM" id="SSF53335">
    <property type="entry name" value="S-adenosyl-L-methionine-dependent methyltransferases"/>
    <property type="match status" value="1"/>
</dbReference>
<dbReference type="EMBL" id="PXYV01000033">
    <property type="protein sequence ID" value="PSR21493.1"/>
    <property type="molecule type" value="Genomic_DNA"/>
</dbReference>
<organism evidence="3 4">
    <name type="scientific">Sulfobacillus acidophilus</name>
    <dbReference type="NCBI Taxonomy" id="53633"/>
    <lineage>
        <taxon>Bacteria</taxon>
        <taxon>Bacillati</taxon>
        <taxon>Bacillota</taxon>
        <taxon>Clostridia</taxon>
        <taxon>Eubacteriales</taxon>
        <taxon>Clostridiales Family XVII. Incertae Sedis</taxon>
        <taxon>Sulfobacillus</taxon>
    </lineage>
</organism>
<dbReference type="Pfam" id="PF13649">
    <property type="entry name" value="Methyltransf_25"/>
    <property type="match status" value="1"/>
</dbReference>
<dbReference type="Proteomes" id="UP000241848">
    <property type="component" value="Unassembled WGS sequence"/>
</dbReference>
<keyword evidence="1" id="KW-0812">Transmembrane</keyword>
<dbReference type="CDD" id="cd02440">
    <property type="entry name" value="AdoMet_MTases"/>
    <property type="match status" value="1"/>
</dbReference>
<sequence>MAKGDRVVWIALAVVVVLIGGWFGIRYRGQHWPAPMTMRIEQFFLDNPVRRRFFSPERLWQVTGSLEGLTVGEIGVGVGVVMEQLARRVGSDGRVYGIDIQAEAVWRTRERLKKLKLIDQVSLQEASATRLPWPDQGLDWVFLVTVFGEIPVPERALALAEVGRVLKPHGRLGILEYWPDPHFQPEAKLSQTLLQNGFVVEQVIGTRIIYALTARREERR</sequence>
<evidence type="ECO:0000259" key="2">
    <source>
        <dbReference type="Pfam" id="PF13649"/>
    </source>
</evidence>
<name>A0A2T2WGY1_9FIRM</name>
<dbReference type="Gene3D" id="3.40.50.150">
    <property type="entry name" value="Vaccinia Virus protein VP39"/>
    <property type="match status" value="1"/>
</dbReference>
<accession>A0A2T2WGY1</accession>
<keyword evidence="1" id="KW-0472">Membrane</keyword>
<gene>
    <name evidence="3" type="ORF">C7B45_10730</name>
</gene>
<evidence type="ECO:0000256" key="1">
    <source>
        <dbReference type="SAM" id="Phobius"/>
    </source>
</evidence>
<protein>
    <recommendedName>
        <fullName evidence="2">Methyltransferase domain-containing protein</fullName>
    </recommendedName>
</protein>
<keyword evidence="1" id="KW-1133">Transmembrane helix</keyword>
<evidence type="ECO:0000313" key="4">
    <source>
        <dbReference type="Proteomes" id="UP000241848"/>
    </source>
</evidence>
<feature type="domain" description="Methyltransferase" evidence="2">
    <location>
        <begin position="73"/>
        <end position="170"/>
    </location>
</feature>
<dbReference type="InterPro" id="IPR029063">
    <property type="entry name" value="SAM-dependent_MTases_sf"/>
</dbReference>
<proteinExistence type="predicted"/>
<dbReference type="AlphaFoldDB" id="A0A2T2WGY1"/>
<comment type="caution">
    <text evidence="3">The sequence shown here is derived from an EMBL/GenBank/DDBJ whole genome shotgun (WGS) entry which is preliminary data.</text>
</comment>
<reference evidence="3 4" key="1">
    <citation type="journal article" date="2014" name="BMC Genomics">
        <title>Comparison of environmental and isolate Sulfobacillus genomes reveals diverse carbon, sulfur, nitrogen, and hydrogen metabolisms.</title>
        <authorList>
            <person name="Justice N.B."/>
            <person name="Norman A."/>
            <person name="Brown C.T."/>
            <person name="Singh A."/>
            <person name="Thomas B.C."/>
            <person name="Banfield J.F."/>
        </authorList>
    </citation>
    <scope>NUCLEOTIDE SEQUENCE [LARGE SCALE GENOMIC DNA]</scope>
    <source>
        <strain evidence="3">AMDSBA3</strain>
    </source>
</reference>
<dbReference type="InterPro" id="IPR041698">
    <property type="entry name" value="Methyltransf_25"/>
</dbReference>
<feature type="transmembrane region" description="Helical" evidence="1">
    <location>
        <begin position="6"/>
        <end position="25"/>
    </location>
</feature>
<evidence type="ECO:0000313" key="3">
    <source>
        <dbReference type="EMBL" id="PSR21493.1"/>
    </source>
</evidence>